<dbReference type="GO" id="GO:0034474">
    <property type="term" value="P:U2 snRNA 3'-end processing"/>
    <property type="evidence" value="ECO:0007669"/>
    <property type="project" value="InterPro"/>
</dbReference>
<dbReference type="Proteomes" id="UP000015104">
    <property type="component" value="Unassembled WGS sequence"/>
</dbReference>
<dbReference type="InterPro" id="IPR038902">
    <property type="entry name" value="INTS1"/>
</dbReference>
<dbReference type="PANTHER" id="PTHR21224:SF1">
    <property type="entry name" value="INTEGRATOR COMPLEX SUBUNIT 1"/>
    <property type="match status" value="1"/>
</dbReference>
<feature type="compositionally biased region" description="Low complexity" evidence="1">
    <location>
        <begin position="250"/>
        <end position="266"/>
    </location>
</feature>
<accession>T1KQR9</accession>
<feature type="domain" description="Integrator complex subunit 1 RPB2-binding" evidence="2">
    <location>
        <begin position="319"/>
        <end position="470"/>
    </location>
</feature>
<organism evidence="4 5">
    <name type="scientific">Tetranychus urticae</name>
    <name type="common">Two-spotted spider mite</name>
    <dbReference type="NCBI Taxonomy" id="32264"/>
    <lineage>
        <taxon>Eukaryota</taxon>
        <taxon>Metazoa</taxon>
        <taxon>Ecdysozoa</taxon>
        <taxon>Arthropoda</taxon>
        <taxon>Chelicerata</taxon>
        <taxon>Arachnida</taxon>
        <taxon>Acari</taxon>
        <taxon>Acariformes</taxon>
        <taxon>Trombidiformes</taxon>
        <taxon>Prostigmata</taxon>
        <taxon>Eleutherengona</taxon>
        <taxon>Raphignathae</taxon>
        <taxon>Tetranychoidea</taxon>
        <taxon>Tetranychidae</taxon>
        <taxon>Tetranychus</taxon>
    </lineage>
</organism>
<dbReference type="HOGENOM" id="CLU_001690_1_0_1"/>
<evidence type="ECO:0000259" key="2">
    <source>
        <dbReference type="Pfam" id="PF12432"/>
    </source>
</evidence>
<reference evidence="4" key="2">
    <citation type="submission" date="2015-06" db="UniProtKB">
        <authorList>
            <consortium name="EnsemblMetazoa"/>
        </authorList>
    </citation>
    <scope>IDENTIFICATION</scope>
</reference>
<dbReference type="Pfam" id="PF22929">
    <property type="entry name" value="INTS1_INTS2-bd"/>
    <property type="match status" value="1"/>
</dbReference>
<dbReference type="eggNOG" id="KOG4596">
    <property type="taxonomic scope" value="Eukaryota"/>
</dbReference>
<protein>
    <submittedName>
        <fullName evidence="4">Uncharacterized protein</fullName>
    </submittedName>
</protein>
<dbReference type="Pfam" id="PF12432">
    <property type="entry name" value="INTS1_RP2B-bd"/>
    <property type="match status" value="1"/>
</dbReference>
<feature type="region of interest" description="Disordered" evidence="1">
    <location>
        <begin position="243"/>
        <end position="289"/>
    </location>
</feature>
<feature type="compositionally biased region" description="Polar residues" evidence="1">
    <location>
        <begin position="268"/>
        <end position="282"/>
    </location>
</feature>
<name>T1KQR9_TETUR</name>
<dbReference type="GO" id="GO:0032039">
    <property type="term" value="C:integrator complex"/>
    <property type="evidence" value="ECO:0007669"/>
    <property type="project" value="InterPro"/>
</dbReference>
<feature type="domain" description="Integrator complex subunit 1 INTS2-binding" evidence="3">
    <location>
        <begin position="962"/>
        <end position="1277"/>
    </location>
</feature>
<sequence length="1306" mass="147053">MEAVSELHLDYTMSSVPGKRGGKSKVPLPATSSLFALGGTAAKRPKVLIGGSSGSNVGTSGGSGSGTGNSSSKLDKQFDEWEDFAIEVESEFLIKRIVEAEGTPNESKIDGYLCGAVKQLRSSKGKPDSVLVLSLVYLAKTRPQHFTSETVIEAMCSLLRRDPSSAPFKVKLNNNVFVLAVLAANLLLAAHIDESQWHLSFLKAYIEDSLGDRVWVDSDFCHGFVDNILTAFNTKNPPKNLMSQDIFANPSSSGPSTPSSAGAPGSVLKTNSESPMSTSPSHATEDSTDETISLFSSGLKDVFGEELPVVPRYNHNQQVVYDYVYDIINEQLTRRQVPSEINRNVLKLLISTVGIPQIRLLVAQKLEIWLQNPKLSRPAQDLLLAVCVNCTDEDSDVISALVKMRLKTKVLMNHFFLCIKELLSQNEGNIIIVLRNAISIEFSNNRGSSNMHLISVAFQHSPTRATKCLAHLIQEFLIKDDFLRQIRHLLREIVKTLKHEHINLVKLVDTLTTDNSRMAGIDSPDILSRVLTSIADIIVLCMFLTVYPIARESVSKPTKKEILKTVSGQIAEMQRLSIIWMQKIVMKVYKPERGEYMHCLNKCLLMESAEQYYNKDNWPPESERDAMFRCTTKVPVHEDSLIRILKMGLSKDYPVQSPEAIELSDALIKRAAALYDGDVTNPTLPIKKDDIFNLLLKNSIYRIPENITLPPGYEPPSLAINDWYWKVWLQLLLIVAHNSTKFGSMAWENYPTLALLIEMCITNHFEFPPATRQNEDLKANELRIVGIEKQQILQFESHLAAASSKRQITEGNSLLLSKLITFDPQGKPRQPPQSALDMLKNINAGLRIGYWLCQSRNPDFLLEIIQRQQRQSMSSSSTGLGLSTMQWLNDLIEMNCENLSSLPVQCLGEFTLRYINDDENLNIFLESKQSEKPKRKEKRKKFCKLLSYFQNALNRDVVVAKQLMEYFMGRLCSAQSSLRSLVAKALNLVLCFNENMVDNLSDLLKFNIEDWLLGKLPTIENFQAVKKIACICLRSAILVETDPESVCCYIQFLAEYGVPGDKITLMDVSRLIIDRTSVFKHITKDPHYRDDFLFSCIKLYYEYMISLENPVKEEDEQKITDNNADNLIVKWPTHTAVINIIIIQSLVILLTYDPPETASNQFNKLLQMWFDDPIPTTLIPDTLEEASILPDWLRLRLMRASSPVLIDAALKDLEIPALVLFIQSFGIPVSSMERMLQALDYACEVDPESVKNVIQDVNFVQQIIEVQWMRGAKSGQKLAALIGFEPKSHEENSKHLDPFLSVVNSC</sequence>
<evidence type="ECO:0000256" key="1">
    <source>
        <dbReference type="SAM" id="MobiDB-lite"/>
    </source>
</evidence>
<evidence type="ECO:0000259" key="3">
    <source>
        <dbReference type="Pfam" id="PF22929"/>
    </source>
</evidence>
<dbReference type="EnsemblMetazoa" id="tetur18g00920.1">
    <property type="protein sequence ID" value="tetur18g00920.1"/>
    <property type="gene ID" value="tetur18g00920"/>
</dbReference>
<reference evidence="5" key="1">
    <citation type="submission" date="2011-08" db="EMBL/GenBank/DDBJ databases">
        <authorList>
            <person name="Rombauts S."/>
        </authorList>
    </citation>
    <scope>NUCLEOTIDE SEQUENCE</scope>
    <source>
        <strain evidence="5">London</strain>
    </source>
</reference>
<dbReference type="EMBL" id="CAEY01000380">
    <property type="status" value="NOT_ANNOTATED_CDS"/>
    <property type="molecule type" value="Genomic_DNA"/>
</dbReference>
<dbReference type="PANTHER" id="PTHR21224">
    <property type="entry name" value="INTEGRATOR COMPLEX SUBUNIT 1"/>
    <property type="match status" value="1"/>
</dbReference>
<evidence type="ECO:0000313" key="4">
    <source>
        <dbReference type="EnsemblMetazoa" id="tetur18g00920.1"/>
    </source>
</evidence>
<dbReference type="InterPro" id="IPR053966">
    <property type="entry name" value="INTS1_INTS2-bd"/>
</dbReference>
<keyword evidence="5" id="KW-1185">Reference proteome</keyword>
<dbReference type="InterPro" id="IPR022145">
    <property type="entry name" value="INTS1_RPB2-bd"/>
</dbReference>
<proteinExistence type="predicted"/>
<evidence type="ECO:0000313" key="5">
    <source>
        <dbReference type="Proteomes" id="UP000015104"/>
    </source>
</evidence>
<dbReference type="STRING" id="32264.T1KQR9"/>
<feature type="region of interest" description="Disordered" evidence="1">
    <location>
        <begin position="48"/>
        <end position="73"/>
    </location>
</feature>